<sequence length="260" mass="28934">MASYEEFLKCLHTLETITDQKFPANENQERHRLLRLAIKSAIISLQAGIDGDEDVLSPSQLKHWLEVKMKDIHESFDGPVQEEQAPAPRKRKSAPIVELAPGKRQKRRTTEEQDVAIALLALARPPAIVFKQDTMANRRIPRCRETYTDFPAVDRFEDPKDAFLAGVQYTLQNFASAEPDAPAFDRIEFHNHVRARLGTKTAVETEVGRGHDEIGADEDVEATRAGVQLVEMANTGRVGAVGDVGQSASQANGKGFWHVI</sequence>
<dbReference type="AlphaFoldDB" id="A0A6S6W5A0"/>
<accession>A0A6S6W5A0</accession>
<proteinExistence type="predicted"/>
<organism evidence="1 2">
    <name type="scientific">Pyrenophora teres f. teres</name>
    <dbReference type="NCBI Taxonomy" id="97479"/>
    <lineage>
        <taxon>Eukaryota</taxon>
        <taxon>Fungi</taxon>
        <taxon>Dikarya</taxon>
        <taxon>Ascomycota</taxon>
        <taxon>Pezizomycotina</taxon>
        <taxon>Dothideomycetes</taxon>
        <taxon>Pleosporomycetidae</taxon>
        <taxon>Pleosporales</taxon>
        <taxon>Pleosporineae</taxon>
        <taxon>Pleosporaceae</taxon>
        <taxon>Pyrenophora</taxon>
    </lineage>
</organism>
<name>A0A6S6W5A0_9PLEO</name>
<dbReference type="EMBL" id="HG992981">
    <property type="protein sequence ID" value="CAE7175698.1"/>
    <property type="molecule type" value="Genomic_DNA"/>
</dbReference>
<dbReference type="Proteomes" id="UP000472372">
    <property type="component" value="Chromosome 5"/>
</dbReference>
<gene>
    <name evidence="1" type="ORF">PTTW11_05861</name>
</gene>
<reference evidence="1" key="1">
    <citation type="submission" date="2021-02" db="EMBL/GenBank/DDBJ databases">
        <authorList>
            <person name="Syme A R."/>
            <person name="Syme A R."/>
            <person name="Moolhuijzen P."/>
        </authorList>
    </citation>
    <scope>NUCLEOTIDE SEQUENCE</scope>
    <source>
        <strain evidence="1">W1-1</strain>
    </source>
</reference>
<protein>
    <submittedName>
        <fullName evidence="1">Uncharacterized protein</fullName>
    </submittedName>
</protein>
<evidence type="ECO:0000313" key="1">
    <source>
        <dbReference type="EMBL" id="CAE7175698.1"/>
    </source>
</evidence>
<evidence type="ECO:0000313" key="2">
    <source>
        <dbReference type="Proteomes" id="UP000472372"/>
    </source>
</evidence>